<dbReference type="InterPro" id="IPR000550">
    <property type="entry name" value="Hppk"/>
</dbReference>
<dbReference type="OrthoDB" id="9790168at2"/>
<proteinExistence type="predicted"/>
<comment type="caution">
    <text evidence="9">The sequence shown here is derived from an EMBL/GenBank/DDBJ whole genome shotgun (WGS) entry which is preliminary data.</text>
</comment>
<reference evidence="10" key="1">
    <citation type="journal article" date="2018" name="Front. Microbiol.">
        <title>Genome-Based Analysis Reveals the Taxonomy and Diversity of the Family Idiomarinaceae.</title>
        <authorList>
            <person name="Liu Y."/>
            <person name="Lai Q."/>
            <person name="Shao Z."/>
        </authorList>
    </citation>
    <scope>NUCLEOTIDE SEQUENCE [LARGE SCALE GENOMIC DNA]</scope>
    <source>
        <strain evidence="10">GBPy7</strain>
    </source>
</reference>
<keyword evidence="5 9" id="KW-0418">Kinase</keyword>
<name>A0A432VU14_9GAMM</name>
<keyword evidence="7" id="KW-0289">Folate biosynthesis</keyword>
<feature type="domain" description="7,8-dihydro-6-hydroxymethylpterin-pyrophosphokinase" evidence="8">
    <location>
        <begin position="17"/>
        <end position="144"/>
    </location>
</feature>
<evidence type="ECO:0000256" key="7">
    <source>
        <dbReference type="ARBA" id="ARBA00022909"/>
    </source>
</evidence>
<dbReference type="Pfam" id="PF01288">
    <property type="entry name" value="HPPK"/>
    <property type="match status" value="1"/>
</dbReference>
<keyword evidence="3" id="KW-0808">Transferase</keyword>
<dbReference type="EMBL" id="PIPJ01000006">
    <property type="protein sequence ID" value="RUO19994.1"/>
    <property type="molecule type" value="Genomic_DNA"/>
</dbReference>
<evidence type="ECO:0000313" key="9">
    <source>
        <dbReference type="EMBL" id="RUO19994.1"/>
    </source>
</evidence>
<evidence type="ECO:0000313" key="10">
    <source>
        <dbReference type="Proteomes" id="UP000288395"/>
    </source>
</evidence>
<dbReference type="EC" id="2.7.6.3" evidence="2"/>
<dbReference type="Gene3D" id="3.30.70.560">
    <property type="entry name" value="7,8-Dihydro-6-hydroxymethylpterin-pyrophosphokinase HPPK"/>
    <property type="match status" value="1"/>
</dbReference>
<dbReference type="GO" id="GO:0046656">
    <property type="term" value="P:folic acid biosynthetic process"/>
    <property type="evidence" value="ECO:0007669"/>
    <property type="project" value="UniProtKB-KW"/>
</dbReference>
<dbReference type="UniPathway" id="UPA00077">
    <property type="reaction ID" value="UER00155"/>
</dbReference>
<dbReference type="CDD" id="cd00483">
    <property type="entry name" value="HPPK"/>
    <property type="match status" value="1"/>
</dbReference>
<gene>
    <name evidence="9" type="primary">folK</name>
    <name evidence="9" type="ORF">CWE08_08755</name>
</gene>
<keyword evidence="6" id="KW-0067">ATP-binding</keyword>
<dbReference type="GO" id="GO:0016301">
    <property type="term" value="F:kinase activity"/>
    <property type="evidence" value="ECO:0007669"/>
    <property type="project" value="UniProtKB-KW"/>
</dbReference>
<dbReference type="GO" id="GO:0005524">
    <property type="term" value="F:ATP binding"/>
    <property type="evidence" value="ECO:0007669"/>
    <property type="project" value="UniProtKB-KW"/>
</dbReference>
<keyword evidence="4" id="KW-0547">Nucleotide-binding</keyword>
<dbReference type="InterPro" id="IPR035907">
    <property type="entry name" value="Hppk_sf"/>
</dbReference>
<evidence type="ECO:0000256" key="4">
    <source>
        <dbReference type="ARBA" id="ARBA00022741"/>
    </source>
</evidence>
<dbReference type="PANTHER" id="PTHR43071:SF2">
    <property type="entry name" value="2-AMINO-4-HYDROXY-6-HYDROXYMETHYLDIHYDROPTERIDINE PYROPHOSPHOKINASE"/>
    <property type="match status" value="1"/>
</dbReference>
<evidence type="ECO:0000256" key="1">
    <source>
        <dbReference type="ARBA" id="ARBA00005051"/>
    </source>
</evidence>
<dbReference type="Proteomes" id="UP000288395">
    <property type="component" value="Unassembled WGS sequence"/>
</dbReference>
<evidence type="ECO:0000256" key="5">
    <source>
        <dbReference type="ARBA" id="ARBA00022777"/>
    </source>
</evidence>
<dbReference type="AlphaFoldDB" id="A0A432VU14"/>
<dbReference type="GO" id="GO:0003848">
    <property type="term" value="F:2-amino-4-hydroxy-6-hydroxymethyldihydropteridine diphosphokinase activity"/>
    <property type="evidence" value="ECO:0007669"/>
    <property type="project" value="UniProtKB-EC"/>
</dbReference>
<organism evidence="9 10">
    <name type="scientific">Aliidiomarina iranensis</name>
    <dbReference type="NCBI Taxonomy" id="1434071"/>
    <lineage>
        <taxon>Bacteria</taxon>
        <taxon>Pseudomonadati</taxon>
        <taxon>Pseudomonadota</taxon>
        <taxon>Gammaproteobacteria</taxon>
        <taxon>Alteromonadales</taxon>
        <taxon>Idiomarinaceae</taxon>
        <taxon>Aliidiomarina</taxon>
    </lineage>
</organism>
<sequence>MQLESEKKEHKEKLISIGIGSNINREENIRGAIRALAEQYPRLQVSPVYESEALGFTGPPFYNLVVSFYSAQTLLQVQQCCKTIEENFGRPAETEKYSSRTLDLDILLYGDRVQTGAENGEPDLPRTEVLTSAFVLKPLADLHPLHHHPIEQQNYLELWKQFLHSDVGQQQSLTVVSFRW</sequence>
<evidence type="ECO:0000256" key="6">
    <source>
        <dbReference type="ARBA" id="ARBA00022840"/>
    </source>
</evidence>
<dbReference type="SUPFAM" id="SSF55083">
    <property type="entry name" value="6-hydroxymethyl-7,8-dihydropterin pyrophosphokinase, HPPK"/>
    <property type="match status" value="1"/>
</dbReference>
<dbReference type="NCBIfam" id="TIGR01498">
    <property type="entry name" value="folK"/>
    <property type="match status" value="1"/>
</dbReference>
<keyword evidence="10" id="KW-1185">Reference proteome</keyword>
<dbReference type="PANTHER" id="PTHR43071">
    <property type="entry name" value="2-AMINO-4-HYDROXY-6-HYDROXYMETHYLDIHYDROPTERIDINE PYROPHOSPHOKINASE"/>
    <property type="match status" value="1"/>
</dbReference>
<evidence type="ECO:0000259" key="8">
    <source>
        <dbReference type="Pfam" id="PF01288"/>
    </source>
</evidence>
<accession>A0A432VU14</accession>
<comment type="pathway">
    <text evidence="1">Cofactor biosynthesis; tetrahydrofolate biosynthesis; 2-amino-4-hydroxy-6-hydroxymethyl-7,8-dihydropteridine diphosphate from 7,8-dihydroneopterin triphosphate: step 4/4.</text>
</comment>
<protein>
    <recommendedName>
        <fullName evidence="2">2-amino-4-hydroxy-6-hydroxymethyldihydropteridine diphosphokinase</fullName>
        <ecNumber evidence="2">2.7.6.3</ecNumber>
    </recommendedName>
</protein>
<evidence type="ECO:0000256" key="2">
    <source>
        <dbReference type="ARBA" id="ARBA00013253"/>
    </source>
</evidence>
<dbReference type="GO" id="GO:0046654">
    <property type="term" value="P:tetrahydrofolate biosynthetic process"/>
    <property type="evidence" value="ECO:0007669"/>
    <property type="project" value="UniProtKB-UniPathway"/>
</dbReference>
<evidence type="ECO:0000256" key="3">
    <source>
        <dbReference type="ARBA" id="ARBA00022679"/>
    </source>
</evidence>